<gene>
    <name evidence="1" type="ORF">M9H77_06860</name>
</gene>
<evidence type="ECO:0000313" key="1">
    <source>
        <dbReference type="EMBL" id="KAI5675910.1"/>
    </source>
</evidence>
<reference evidence="2" key="1">
    <citation type="journal article" date="2023" name="Nat. Plants">
        <title>Single-cell RNA sequencing provides a high-resolution roadmap for understanding the multicellular compartmentation of specialized metabolism.</title>
        <authorList>
            <person name="Sun S."/>
            <person name="Shen X."/>
            <person name="Li Y."/>
            <person name="Li Y."/>
            <person name="Wang S."/>
            <person name="Li R."/>
            <person name="Zhang H."/>
            <person name="Shen G."/>
            <person name="Guo B."/>
            <person name="Wei J."/>
            <person name="Xu J."/>
            <person name="St-Pierre B."/>
            <person name="Chen S."/>
            <person name="Sun C."/>
        </authorList>
    </citation>
    <scope>NUCLEOTIDE SEQUENCE [LARGE SCALE GENOMIC DNA]</scope>
</reference>
<protein>
    <submittedName>
        <fullName evidence="1">Uncharacterized protein</fullName>
    </submittedName>
</protein>
<evidence type="ECO:0000313" key="2">
    <source>
        <dbReference type="Proteomes" id="UP001060085"/>
    </source>
</evidence>
<sequence>MRHIWEIKVGDRIKDFLGDAQGVGKRPIWILEMYLEQMMKYWKSPEYKAFCKRNKRNMNAGRGGWGARKQIVDSTERFSKSRHLEELHKYKSGDKKGQYVDFYSEEFWKAKEEATATGVPLPNDLQLMATISSGLNRDWSYRASSEVAHLKTERSQATARLPPCCFEAKQRIMRWVEAVVSNICTTFDEHMRQCAKQSHFSYIPMPPMMDITRSYMATILLHYHRWQQLWGLQMQRGGIQYGRVIGIENCGKKLLHLNPSKTLMHTPFIILDDIVKCESFQAALHAQVQPMKDQQELNVMKEENDKLQMEEMRRIQEAQYRELCKRLRGKLMEIQSSSGGVRMKHHTVDGDDDDDDDDDDDQSEEE</sequence>
<name>A0ACC0BTB1_CATRO</name>
<proteinExistence type="predicted"/>
<dbReference type="Proteomes" id="UP001060085">
    <property type="component" value="Linkage Group LG02"/>
</dbReference>
<accession>A0ACC0BTB1</accession>
<comment type="caution">
    <text evidence="1">The sequence shown here is derived from an EMBL/GenBank/DDBJ whole genome shotgun (WGS) entry which is preliminary data.</text>
</comment>
<keyword evidence="2" id="KW-1185">Reference proteome</keyword>
<organism evidence="1 2">
    <name type="scientific">Catharanthus roseus</name>
    <name type="common">Madagascar periwinkle</name>
    <name type="synonym">Vinca rosea</name>
    <dbReference type="NCBI Taxonomy" id="4058"/>
    <lineage>
        <taxon>Eukaryota</taxon>
        <taxon>Viridiplantae</taxon>
        <taxon>Streptophyta</taxon>
        <taxon>Embryophyta</taxon>
        <taxon>Tracheophyta</taxon>
        <taxon>Spermatophyta</taxon>
        <taxon>Magnoliopsida</taxon>
        <taxon>eudicotyledons</taxon>
        <taxon>Gunneridae</taxon>
        <taxon>Pentapetalae</taxon>
        <taxon>asterids</taxon>
        <taxon>lamiids</taxon>
        <taxon>Gentianales</taxon>
        <taxon>Apocynaceae</taxon>
        <taxon>Rauvolfioideae</taxon>
        <taxon>Vinceae</taxon>
        <taxon>Catharanthinae</taxon>
        <taxon>Catharanthus</taxon>
    </lineage>
</organism>
<dbReference type="EMBL" id="CM044702">
    <property type="protein sequence ID" value="KAI5675910.1"/>
    <property type="molecule type" value="Genomic_DNA"/>
</dbReference>